<dbReference type="GO" id="GO:0010436">
    <property type="term" value="F:carotenoid dioxygenase activity"/>
    <property type="evidence" value="ECO:0007669"/>
    <property type="project" value="TreeGrafter"/>
</dbReference>
<comment type="similarity">
    <text evidence="1">Belongs to the carotenoid oxygenase family.</text>
</comment>
<dbReference type="GO" id="GO:0016121">
    <property type="term" value="P:carotene catabolic process"/>
    <property type="evidence" value="ECO:0007669"/>
    <property type="project" value="TreeGrafter"/>
</dbReference>
<feature type="binding site" evidence="5">
    <location>
        <position position="338"/>
    </location>
    <ligand>
        <name>Fe cation</name>
        <dbReference type="ChEBI" id="CHEBI:24875"/>
        <note>catalytic</note>
    </ligand>
</feature>
<keyword evidence="3" id="KW-0560">Oxidoreductase</keyword>
<dbReference type="OrthoDB" id="1069523at2759"/>
<keyword evidence="4 5" id="KW-0408">Iron</keyword>
<dbReference type="Proteomes" id="UP000827284">
    <property type="component" value="Unassembled WGS sequence"/>
</dbReference>
<gene>
    <name evidence="7" type="ORF">EMPS_06020</name>
</gene>
<keyword evidence="8" id="KW-1185">Reference proteome</keyword>
<evidence type="ECO:0000256" key="3">
    <source>
        <dbReference type="ARBA" id="ARBA00023002"/>
    </source>
</evidence>
<dbReference type="Pfam" id="PF03055">
    <property type="entry name" value="RPE65"/>
    <property type="match status" value="1"/>
</dbReference>
<dbReference type="InterPro" id="IPR004294">
    <property type="entry name" value="Carotenoid_Oase"/>
</dbReference>
<evidence type="ECO:0000256" key="4">
    <source>
        <dbReference type="ARBA" id="ARBA00023004"/>
    </source>
</evidence>
<dbReference type="EMBL" id="BQFW01000008">
    <property type="protein sequence ID" value="GJJ73662.1"/>
    <property type="molecule type" value="Genomic_DNA"/>
</dbReference>
<feature type="region of interest" description="Disordered" evidence="6">
    <location>
        <begin position="1"/>
        <end position="24"/>
    </location>
</feature>
<evidence type="ECO:0000256" key="6">
    <source>
        <dbReference type="SAM" id="MobiDB-lite"/>
    </source>
</evidence>
<evidence type="ECO:0000256" key="2">
    <source>
        <dbReference type="ARBA" id="ARBA00022723"/>
    </source>
</evidence>
<dbReference type="PANTHER" id="PTHR10543:SF89">
    <property type="entry name" value="CAROTENOID 9,10(9',10')-CLEAVAGE DIOXYGENASE 1"/>
    <property type="match status" value="1"/>
</dbReference>
<protein>
    <submittedName>
        <fullName evidence="7">rRNA-processing protein EBP2</fullName>
    </submittedName>
</protein>
<evidence type="ECO:0000256" key="5">
    <source>
        <dbReference type="PIRSR" id="PIRSR604294-1"/>
    </source>
</evidence>
<organism evidence="7 8">
    <name type="scientific">Entomortierella parvispora</name>
    <dbReference type="NCBI Taxonomy" id="205924"/>
    <lineage>
        <taxon>Eukaryota</taxon>
        <taxon>Fungi</taxon>
        <taxon>Fungi incertae sedis</taxon>
        <taxon>Mucoromycota</taxon>
        <taxon>Mortierellomycotina</taxon>
        <taxon>Mortierellomycetes</taxon>
        <taxon>Mortierellales</taxon>
        <taxon>Mortierellaceae</taxon>
        <taxon>Entomortierella</taxon>
    </lineage>
</organism>
<keyword evidence="2 5" id="KW-0479">Metal-binding</keyword>
<accession>A0A9P3HBM8</accession>
<reference evidence="7" key="1">
    <citation type="submission" date="2021-11" db="EMBL/GenBank/DDBJ databases">
        <authorList>
            <person name="Herlambang A."/>
            <person name="Guo Y."/>
            <person name="Takashima Y."/>
            <person name="Nishizawa T."/>
        </authorList>
    </citation>
    <scope>NUCLEOTIDE SEQUENCE</scope>
    <source>
        <strain evidence="7">E1425</strain>
    </source>
</reference>
<sequence length="932" mass="104141">MASSSTSAIAPDIKVRTKPRTKAHPHPYLTGNFYPVFEETVGDDGIECEVVGTIPETLRGSQYVRTGPNSLNVPKEAEGHHWFDGEGMLHGVYFEPGEPSKAIQPRYMNRWVRSEVFNKANKYGAMDVSLGLLMSKGHSVLTLFWHMFWFRIKARLLGLKNSSNGNTALTWFGSRLLALQEAGKPHETSVPSLNTVGEYYFEEDATAPVPETRRHHAVTAHPKIDPNTGEIIFFAWLVEAPYMQYSVVSADGKRKVWEQPIPGYSKATMTHDFAITPTYSILFNLPYTIDGHNHAKNGKPIFAFDSDVRSRFGIIPRYFDATKDKVQWFDSLPCHIFHTANSWDERDSEGNIVAVCMTACRSARFVADVNLWEPTRANEYGGGKTKEEYETTYATPGSGRYDQQDPDATYMTLFRFDLKTGKTQLTTLSTVSAEFPMINYDRYMDPQLKFVYGAAVAPASPGSGFKFDGIIKTNYGAVNEQKRQMVSKNETVGQGEGAWEIGASRLQEMEKTISSVHKFGPHIFGSEPLFVSKSSLDGGAGDEDDGYLLVYTYDERQMEQGLVKKDKAQVTELWIFDAKKIGQDHEPVAKVKIPRRVPYGFHGLWVSKEQIQQNQDLRRRRAFENEQQLTLEDLEGSDTEMLSDNEDGSADIFTKQKVTVNNEPALRRLCEQIALPTDIPWSETQSITSSVPVHVVDPDDDLNREVAFYNQALEAAVQGRDRIKKEGGVFERPGDYFAEMIKTDDHMAKIRQKLLDENASIQASERAKAQRELKKFGKKVQTEKRLEREKAKADALDKIQTLKKKRQGGDSAGNADDEFDVALASDDDEMKAYKTAGKGGKNQHGKRPAGSSSTTESRGKRMKKDQKFGFGGKKRFGKSNDANSSADVSGFNVKRNKSTSFKAGHKASKGGAKGGAKQRPGKGRRQNGAGRK</sequence>
<feature type="compositionally biased region" description="Acidic residues" evidence="6">
    <location>
        <begin position="815"/>
        <end position="829"/>
    </location>
</feature>
<dbReference type="GO" id="GO:0046872">
    <property type="term" value="F:metal ion binding"/>
    <property type="evidence" value="ECO:0007669"/>
    <property type="project" value="UniProtKB-KW"/>
</dbReference>
<feature type="region of interest" description="Disordered" evidence="6">
    <location>
        <begin position="803"/>
        <end position="932"/>
    </location>
</feature>
<feature type="compositionally biased region" description="Basic residues" evidence="6">
    <location>
        <begin position="919"/>
        <end position="932"/>
    </location>
</feature>
<dbReference type="Pfam" id="PF05890">
    <property type="entry name" value="Ebp2"/>
    <property type="match status" value="1"/>
</dbReference>
<dbReference type="AlphaFoldDB" id="A0A9P3HBM8"/>
<evidence type="ECO:0000313" key="7">
    <source>
        <dbReference type="EMBL" id="GJJ73662.1"/>
    </source>
</evidence>
<name>A0A9P3HBM8_9FUNG</name>
<dbReference type="PANTHER" id="PTHR10543">
    <property type="entry name" value="BETA-CAROTENE DIOXYGENASE"/>
    <property type="match status" value="1"/>
</dbReference>
<evidence type="ECO:0000313" key="8">
    <source>
        <dbReference type="Proteomes" id="UP000827284"/>
    </source>
</evidence>
<dbReference type="InterPro" id="IPR008610">
    <property type="entry name" value="Ebp2"/>
</dbReference>
<comment type="cofactor">
    <cofactor evidence="5">
        <name>Fe(2+)</name>
        <dbReference type="ChEBI" id="CHEBI:29033"/>
    </cofactor>
    <text evidence="5">Binds 1 Fe(2+) ion per subunit.</text>
</comment>
<feature type="binding site" evidence="5">
    <location>
        <position position="602"/>
    </location>
    <ligand>
        <name>Fe cation</name>
        <dbReference type="ChEBI" id="CHEBI:24875"/>
        <note>catalytic</note>
    </ligand>
</feature>
<reference evidence="7" key="2">
    <citation type="journal article" date="2022" name="Microbiol. Resour. Announc.">
        <title>Whole-Genome Sequence of Entomortierella parvispora E1425, a Mucoromycotan Fungus Associated with Burkholderiaceae-Related Endosymbiotic Bacteria.</title>
        <authorList>
            <person name="Herlambang A."/>
            <person name="Guo Y."/>
            <person name="Takashima Y."/>
            <person name="Narisawa K."/>
            <person name="Ohta H."/>
            <person name="Nishizawa T."/>
        </authorList>
    </citation>
    <scope>NUCLEOTIDE SEQUENCE</scope>
    <source>
        <strain evidence="7">E1425</strain>
    </source>
</reference>
<proteinExistence type="inferred from homology"/>
<feature type="binding site" evidence="5">
    <location>
        <position position="221"/>
    </location>
    <ligand>
        <name>Fe cation</name>
        <dbReference type="ChEBI" id="CHEBI:24875"/>
        <note>catalytic</note>
    </ligand>
</feature>
<evidence type="ECO:0000256" key="1">
    <source>
        <dbReference type="ARBA" id="ARBA00006787"/>
    </source>
</evidence>
<feature type="binding site" evidence="5">
    <location>
        <position position="271"/>
    </location>
    <ligand>
        <name>Fe cation</name>
        <dbReference type="ChEBI" id="CHEBI:24875"/>
        <note>catalytic</note>
    </ligand>
</feature>
<comment type="caution">
    <text evidence="7">The sequence shown here is derived from an EMBL/GenBank/DDBJ whole genome shotgun (WGS) entry which is preliminary data.</text>
</comment>